<proteinExistence type="predicted"/>
<dbReference type="SUPFAM" id="SSF51905">
    <property type="entry name" value="FAD/NAD(P)-binding domain"/>
    <property type="match status" value="1"/>
</dbReference>
<dbReference type="STRING" id="1237085.Ngar_c17930"/>
<dbReference type="OrthoDB" id="6062at2157"/>
<dbReference type="RefSeq" id="WP_015019263.1">
    <property type="nucleotide sequence ID" value="NC_018719.1"/>
</dbReference>
<dbReference type="InterPro" id="IPR036188">
    <property type="entry name" value="FAD/NAD-bd_sf"/>
</dbReference>
<dbReference type="KEGG" id="nga:Ngar_c17930"/>
<dbReference type="AlphaFoldDB" id="K0IBT1"/>
<reference evidence="1 2" key="1">
    <citation type="journal article" date="2012" name="Environ. Microbiol.">
        <title>The genome of the ammonia-oxidizing Candidatus Nitrososphaera gargensis: insights into metabolic versatility and environmental adaptations.</title>
        <authorList>
            <person name="Spang A."/>
            <person name="Poehlein A."/>
            <person name="Offre P."/>
            <person name="Zumbragel S."/>
            <person name="Haider S."/>
            <person name="Rychlik N."/>
            <person name="Nowka B."/>
            <person name="Schmeisser C."/>
            <person name="Lebedeva E.V."/>
            <person name="Rattei T."/>
            <person name="Bohm C."/>
            <person name="Schmid M."/>
            <person name="Galushko A."/>
            <person name="Hatzenpichler R."/>
            <person name="Weinmaier T."/>
            <person name="Daniel R."/>
            <person name="Schleper C."/>
            <person name="Spieck E."/>
            <person name="Streit W."/>
            <person name="Wagner M."/>
        </authorList>
    </citation>
    <scope>NUCLEOTIDE SEQUENCE [LARGE SCALE GENOMIC DNA]</scope>
    <source>
        <strain evidence="2">Ga9.2</strain>
    </source>
</reference>
<name>K0IBT1_NITGG</name>
<evidence type="ECO:0000313" key="2">
    <source>
        <dbReference type="Proteomes" id="UP000008037"/>
    </source>
</evidence>
<gene>
    <name evidence="1" type="ordered locus">Ngar_c17930</name>
</gene>
<evidence type="ECO:0008006" key="3">
    <source>
        <dbReference type="Google" id="ProtNLM"/>
    </source>
</evidence>
<organism evidence="1 2">
    <name type="scientific">Nitrososphaera gargensis (strain Ga9.2)</name>
    <dbReference type="NCBI Taxonomy" id="1237085"/>
    <lineage>
        <taxon>Archaea</taxon>
        <taxon>Nitrososphaerota</taxon>
        <taxon>Nitrososphaeria</taxon>
        <taxon>Nitrososphaerales</taxon>
        <taxon>Nitrososphaeraceae</taxon>
        <taxon>Nitrososphaera</taxon>
    </lineage>
</organism>
<evidence type="ECO:0000313" key="1">
    <source>
        <dbReference type="EMBL" id="AFU58726.1"/>
    </source>
</evidence>
<dbReference type="InParanoid" id="K0IBT1"/>
<dbReference type="PANTHER" id="PTHR42685:SF21">
    <property type="entry name" value="DEHYDROGENASE (FLAVOPROTEIN)-LIKE PROTEIN"/>
    <property type="match status" value="1"/>
</dbReference>
<dbReference type="BioCyc" id="CNIT1237085:G1324-1791-MONOMER"/>
<dbReference type="Proteomes" id="UP000008037">
    <property type="component" value="Chromosome"/>
</dbReference>
<dbReference type="GeneID" id="13795656"/>
<dbReference type="PANTHER" id="PTHR42685">
    <property type="entry name" value="GERANYLGERANYL DIPHOSPHATE REDUCTASE"/>
    <property type="match status" value="1"/>
</dbReference>
<accession>K0IBT1</accession>
<dbReference type="EMBL" id="CP002408">
    <property type="protein sequence ID" value="AFU58726.1"/>
    <property type="molecule type" value="Genomic_DNA"/>
</dbReference>
<dbReference type="HOGENOM" id="CLU_074748_0_0_2"/>
<sequence>MRFAIAGAGVAGSYLGKMLQQRGHDVEIFEASKKEHHWPVCAWGASRHMLEKFSDQAGLDFANYIFHVGQRLRMELPNDNEEYLDLKGLVTYDKHRWENDLLKDVKVTYGVKVTRETFPFDKYDCVIDCTGLHRTLLPKSEQDFLIPAYEYLLENVHGIDEFYVIGYKGAKGYFWYFPLDGGRGYMGAGDVQKKYYGVDEFFKEHPEAKVVKKIGRPIRLAPPKRMEPFYDGDSNIIGVGESIGCVFPMLGEGIIPSLICCDIFLDVLGRSNNNNGKFDFKEYRKRVLDRFDYYDDVYRIVRLKMDGKLSTIKHVNLMMSMYRHMKKEEKRFGFEVSLDKMTRLVNAL</sequence>
<dbReference type="Gene3D" id="3.50.50.60">
    <property type="entry name" value="FAD/NAD(P)-binding domain"/>
    <property type="match status" value="1"/>
</dbReference>
<dbReference type="InterPro" id="IPR050407">
    <property type="entry name" value="Geranylgeranyl_reductase"/>
</dbReference>
<keyword evidence="2" id="KW-1185">Reference proteome</keyword>
<protein>
    <recommendedName>
        <fullName evidence="3">NAD(P)/FAD-dependent oxidoreductase</fullName>
    </recommendedName>
</protein>